<reference evidence="1" key="1">
    <citation type="submission" date="2020-02" db="EMBL/GenBank/DDBJ databases">
        <authorList>
            <person name="Meier V. D."/>
        </authorList>
    </citation>
    <scope>NUCLEOTIDE SEQUENCE</scope>
    <source>
        <strain evidence="1">AVDCRST_MAG86</strain>
    </source>
</reference>
<dbReference type="AlphaFoldDB" id="A0A6J4VJT3"/>
<name>A0A6J4VJT3_9DEIN</name>
<accession>A0A6J4VJT3</accession>
<protein>
    <submittedName>
        <fullName evidence="1">Uncharacterized protein</fullName>
    </submittedName>
</protein>
<gene>
    <name evidence="1" type="ORF">AVDCRST_MAG86-2869</name>
</gene>
<sequence length="76" mass="8352">MSPVATTMQLRSIVHSLGRVASPRELLVSHAKRFINAQENLVETELLGGVVKFTTELTDLCERMSPVSPTWEAVTA</sequence>
<organism evidence="1">
    <name type="scientific">uncultured Truepera sp</name>
    <dbReference type="NCBI Taxonomy" id="543023"/>
    <lineage>
        <taxon>Bacteria</taxon>
        <taxon>Thermotogati</taxon>
        <taxon>Deinococcota</taxon>
        <taxon>Deinococci</taxon>
        <taxon>Trueperales</taxon>
        <taxon>Trueperaceae</taxon>
        <taxon>Truepera</taxon>
        <taxon>environmental samples</taxon>
    </lineage>
</organism>
<dbReference type="EMBL" id="CADCWP010000261">
    <property type="protein sequence ID" value="CAA9581491.1"/>
    <property type="molecule type" value="Genomic_DNA"/>
</dbReference>
<proteinExistence type="predicted"/>
<evidence type="ECO:0000313" key="1">
    <source>
        <dbReference type="EMBL" id="CAA9581491.1"/>
    </source>
</evidence>